<protein>
    <recommendedName>
        <fullName evidence="3">Secreted protein</fullName>
    </recommendedName>
</protein>
<dbReference type="InterPro" id="IPR012291">
    <property type="entry name" value="CBM2_carb-bd_dom_sf"/>
</dbReference>
<keyword evidence="2" id="KW-1185">Reference proteome</keyword>
<proteinExistence type="predicted"/>
<dbReference type="SUPFAM" id="SSF49384">
    <property type="entry name" value="Carbohydrate-binding domain"/>
    <property type="match status" value="1"/>
</dbReference>
<evidence type="ECO:0008006" key="3">
    <source>
        <dbReference type="Google" id="ProtNLM"/>
    </source>
</evidence>
<dbReference type="Proteomes" id="UP001589532">
    <property type="component" value="Unassembled WGS sequence"/>
</dbReference>
<organism evidence="1 2">
    <name type="scientific">Nonomuraea helvata</name>
    <dbReference type="NCBI Taxonomy" id="37484"/>
    <lineage>
        <taxon>Bacteria</taxon>
        <taxon>Bacillati</taxon>
        <taxon>Actinomycetota</taxon>
        <taxon>Actinomycetes</taxon>
        <taxon>Streptosporangiales</taxon>
        <taxon>Streptosporangiaceae</taxon>
        <taxon>Nonomuraea</taxon>
    </lineage>
</organism>
<evidence type="ECO:0000313" key="1">
    <source>
        <dbReference type="EMBL" id="MFB9629030.1"/>
    </source>
</evidence>
<name>A0ABV5SBL8_9ACTN</name>
<comment type="caution">
    <text evidence="1">The sequence shown here is derived from an EMBL/GenBank/DDBJ whole genome shotgun (WGS) entry which is preliminary data.</text>
</comment>
<dbReference type="InterPro" id="IPR008965">
    <property type="entry name" value="CBM2/CBM3_carb-bd_dom_sf"/>
</dbReference>
<evidence type="ECO:0000313" key="2">
    <source>
        <dbReference type="Proteomes" id="UP001589532"/>
    </source>
</evidence>
<dbReference type="RefSeq" id="WP_344986074.1">
    <property type="nucleotide sequence ID" value="NZ_BAAAXV010000001.1"/>
</dbReference>
<sequence length="72" mass="7039">MSLKPGLVAGARGVVNACLAVSRCAGISSSTPPPGSGNCTATVTQGSQWSDRFNLSVAVSGTSTPAVSCRVG</sequence>
<dbReference type="EMBL" id="JBHMBW010000054">
    <property type="protein sequence ID" value="MFB9629030.1"/>
    <property type="molecule type" value="Genomic_DNA"/>
</dbReference>
<dbReference type="Gene3D" id="2.60.40.290">
    <property type="match status" value="1"/>
</dbReference>
<gene>
    <name evidence="1" type="ORF">ACFFSA_38655</name>
</gene>
<reference evidence="1 2" key="1">
    <citation type="submission" date="2024-09" db="EMBL/GenBank/DDBJ databases">
        <authorList>
            <person name="Sun Q."/>
            <person name="Mori K."/>
        </authorList>
    </citation>
    <scope>NUCLEOTIDE SEQUENCE [LARGE SCALE GENOMIC DNA]</scope>
    <source>
        <strain evidence="1 2">JCM 3143</strain>
    </source>
</reference>
<accession>A0ABV5SBL8</accession>